<reference evidence="4" key="1">
    <citation type="submission" date="2021-01" db="EMBL/GenBank/DDBJ databases">
        <authorList>
            <person name="Corre E."/>
            <person name="Pelletier E."/>
            <person name="Niang G."/>
            <person name="Scheremetjew M."/>
            <person name="Finn R."/>
            <person name="Kale V."/>
            <person name="Holt S."/>
            <person name="Cochrane G."/>
            <person name="Meng A."/>
            <person name="Brown T."/>
            <person name="Cohen L."/>
        </authorList>
    </citation>
    <scope>NUCLEOTIDE SEQUENCE</scope>
    <source>
        <strain evidence="4">CCMP644</strain>
    </source>
</reference>
<dbReference type="AlphaFoldDB" id="A0A6U2CDZ6"/>
<protein>
    <submittedName>
        <fullName evidence="4">Uncharacterized protein</fullName>
    </submittedName>
</protein>
<dbReference type="PANTHER" id="PTHR35734:SF1">
    <property type="entry name" value="OS01G0805200 PROTEIN"/>
    <property type="match status" value="1"/>
</dbReference>
<keyword evidence="2" id="KW-1133">Transmembrane helix</keyword>
<accession>A0A6U2CDZ6</accession>
<sequence length="187" mass="20281">MLSHLLVACALLGTASAFVQAPAGTALRPTLPAVSRQGHGLSRSPMGLRMAEEVEEKKNELNPWLSLNTRGGAMLWTTVLLFLPIPVYGPLSAAMGDELAAGRALGAFYCLGGIIAWTGSYVFRVGTKDMTYTKQLKQYEDAVIAKRFEELQADEVDALLNDMDNDKPNDGPEPPVIKGSGWRPDQY</sequence>
<feature type="chain" id="PRO_5030159927" evidence="3">
    <location>
        <begin position="18"/>
        <end position="187"/>
    </location>
</feature>
<feature type="signal peptide" evidence="3">
    <location>
        <begin position="1"/>
        <end position="17"/>
    </location>
</feature>
<dbReference type="EMBL" id="HBFX01062056">
    <property type="protein sequence ID" value="CAD8986451.1"/>
    <property type="molecule type" value="Transcribed_RNA"/>
</dbReference>
<keyword evidence="2" id="KW-0812">Transmembrane</keyword>
<feature type="region of interest" description="Disordered" evidence="1">
    <location>
        <begin position="161"/>
        <end position="187"/>
    </location>
</feature>
<dbReference type="InterPro" id="IPR021562">
    <property type="entry name" value="DUF3007"/>
</dbReference>
<keyword evidence="3" id="KW-0732">Signal</keyword>
<evidence type="ECO:0000313" key="4">
    <source>
        <dbReference type="EMBL" id="CAD8986451.1"/>
    </source>
</evidence>
<feature type="transmembrane region" description="Helical" evidence="2">
    <location>
        <begin position="103"/>
        <end position="123"/>
    </location>
</feature>
<keyword evidence="2" id="KW-0472">Membrane</keyword>
<name>A0A6U2CDZ6_HEMAN</name>
<dbReference type="Pfam" id="PF11460">
    <property type="entry name" value="DUF3007"/>
    <property type="match status" value="1"/>
</dbReference>
<gene>
    <name evidence="4" type="ORF">HAND00432_LOCUS37464</name>
</gene>
<evidence type="ECO:0000256" key="1">
    <source>
        <dbReference type="SAM" id="MobiDB-lite"/>
    </source>
</evidence>
<proteinExistence type="predicted"/>
<dbReference type="PANTHER" id="PTHR35734">
    <property type="entry name" value="OS01G0805200 PROTEIN"/>
    <property type="match status" value="1"/>
</dbReference>
<feature type="transmembrane region" description="Helical" evidence="2">
    <location>
        <begin position="73"/>
        <end position="91"/>
    </location>
</feature>
<evidence type="ECO:0000256" key="2">
    <source>
        <dbReference type="SAM" id="Phobius"/>
    </source>
</evidence>
<evidence type="ECO:0000256" key="3">
    <source>
        <dbReference type="SAM" id="SignalP"/>
    </source>
</evidence>
<organism evidence="4">
    <name type="scientific">Hemiselmis andersenii</name>
    <name type="common">Cryptophyte alga</name>
    <dbReference type="NCBI Taxonomy" id="464988"/>
    <lineage>
        <taxon>Eukaryota</taxon>
        <taxon>Cryptophyceae</taxon>
        <taxon>Cryptomonadales</taxon>
        <taxon>Hemiselmidaceae</taxon>
        <taxon>Hemiselmis</taxon>
    </lineage>
</organism>